<evidence type="ECO:0000256" key="2">
    <source>
        <dbReference type="ARBA" id="ARBA00022692"/>
    </source>
</evidence>
<dbReference type="InterPro" id="IPR044878">
    <property type="entry name" value="UbiA_sf"/>
</dbReference>
<evidence type="ECO:0000313" key="6">
    <source>
        <dbReference type="EMBL" id="UPV73416.1"/>
    </source>
</evidence>
<dbReference type="InterPro" id="IPR000537">
    <property type="entry name" value="UbiA_prenyltransferase"/>
</dbReference>
<feature type="transmembrane region" description="Helical" evidence="5">
    <location>
        <begin position="187"/>
        <end position="209"/>
    </location>
</feature>
<evidence type="ECO:0000313" key="7">
    <source>
        <dbReference type="Proteomes" id="UP000830729"/>
    </source>
</evidence>
<feature type="transmembrane region" description="Helical" evidence="5">
    <location>
        <begin position="97"/>
        <end position="121"/>
    </location>
</feature>
<evidence type="ECO:0000256" key="4">
    <source>
        <dbReference type="ARBA" id="ARBA00023136"/>
    </source>
</evidence>
<sequence>MSERSSAATLGYLLKLSRPRFWLYLAGPVLVGVAYGASAASDLFAPAAVALFAYFLVPANVYLYGVNDAFDADIDAENPKKTGEDAPEARFRGGRTVTAAVAVCGLAGLALAVAFATGALARSPNPPAGATVGVAAWVVAFLVLGYAYSAPPFRLKTVPPLDSVSNGLYVLPGAAAFVAVAGRQPPALAVAGGWLWAMAMHTFSAIPDIDPDRRAGIRTTATALGERRTLAYCGAVWLLAAGAFGLLDRRAGVLLLLYPLLAAGVAETDADVARVYWWFPAVNGLVGMVLTLGGLWGVVRG</sequence>
<dbReference type="AlphaFoldDB" id="A0A8U0HRQ8"/>
<feature type="transmembrane region" description="Helical" evidence="5">
    <location>
        <begin position="43"/>
        <end position="64"/>
    </location>
</feature>
<protein>
    <submittedName>
        <fullName evidence="6">Prenyltransferase</fullName>
    </submittedName>
</protein>
<organism evidence="6 7">
    <name type="scientific">Halorussus limi</name>
    <dbReference type="NCBI Taxonomy" id="2938695"/>
    <lineage>
        <taxon>Archaea</taxon>
        <taxon>Methanobacteriati</taxon>
        <taxon>Methanobacteriota</taxon>
        <taxon>Stenosarchaea group</taxon>
        <taxon>Halobacteria</taxon>
        <taxon>Halobacteriales</taxon>
        <taxon>Haladaptataceae</taxon>
        <taxon>Halorussus</taxon>
    </lineage>
</organism>
<evidence type="ECO:0000256" key="1">
    <source>
        <dbReference type="ARBA" id="ARBA00004651"/>
    </source>
</evidence>
<feature type="transmembrane region" description="Helical" evidence="5">
    <location>
        <begin position="229"/>
        <end position="247"/>
    </location>
</feature>
<keyword evidence="2 5" id="KW-0812">Transmembrane</keyword>
<dbReference type="KEGG" id="halx:M0R89_12785"/>
<dbReference type="Pfam" id="PF01040">
    <property type="entry name" value="UbiA"/>
    <property type="match status" value="1"/>
</dbReference>
<dbReference type="PANTHER" id="PTHR42723">
    <property type="entry name" value="CHLOROPHYLL SYNTHASE"/>
    <property type="match status" value="1"/>
</dbReference>
<dbReference type="EMBL" id="CP096659">
    <property type="protein sequence ID" value="UPV73416.1"/>
    <property type="molecule type" value="Genomic_DNA"/>
</dbReference>
<dbReference type="GO" id="GO:0016765">
    <property type="term" value="F:transferase activity, transferring alkyl or aryl (other than methyl) groups"/>
    <property type="evidence" value="ECO:0007669"/>
    <property type="project" value="InterPro"/>
</dbReference>
<gene>
    <name evidence="6" type="ORF">M0R89_12785</name>
</gene>
<feature type="transmembrane region" description="Helical" evidence="5">
    <location>
        <begin position="127"/>
        <end position="149"/>
    </location>
</feature>
<dbReference type="GO" id="GO:0005886">
    <property type="term" value="C:plasma membrane"/>
    <property type="evidence" value="ECO:0007669"/>
    <property type="project" value="UniProtKB-SubCell"/>
</dbReference>
<dbReference type="InterPro" id="IPR050475">
    <property type="entry name" value="Prenyltransferase_related"/>
</dbReference>
<name>A0A8U0HRQ8_9EURY</name>
<comment type="subcellular location">
    <subcellularLocation>
        <location evidence="1">Cell membrane</location>
        <topology evidence="1">Multi-pass membrane protein</topology>
    </subcellularLocation>
</comment>
<keyword evidence="3 5" id="KW-1133">Transmembrane helix</keyword>
<dbReference type="GeneID" id="72186090"/>
<evidence type="ECO:0000256" key="3">
    <source>
        <dbReference type="ARBA" id="ARBA00022989"/>
    </source>
</evidence>
<proteinExistence type="predicted"/>
<dbReference type="RefSeq" id="WP_248649472.1">
    <property type="nucleotide sequence ID" value="NZ_CP096659.1"/>
</dbReference>
<dbReference type="Gene3D" id="1.10.357.140">
    <property type="entry name" value="UbiA prenyltransferase"/>
    <property type="match status" value="1"/>
</dbReference>
<evidence type="ECO:0000256" key="5">
    <source>
        <dbReference type="SAM" id="Phobius"/>
    </source>
</evidence>
<keyword evidence="7" id="KW-1185">Reference proteome</keyword>
<feature type="transmembrane region" description="Helical" evidence="5">
    <location>
        <begin position="275"/>
        <end position="299"/>
    </location>
</feature>
<dbReference type="Proteomes" id="UP000830729">
    <property type="component" value="Chromosome"/>
</dbReference>
<accession>A0A8U0HRQ8</accession>
<dbReference type="NCBIfam" id="NF009516">
    <property type="entry name" value="PRK12875.1"/>
    <property type="match status" value="1"/>
</dbReference>
<dbReference type="Gene3D" id="1.20.120.1780">
    <property type="entry name" value="UbiA prenyltransferase"/>
    <property type="match status" value="1"/>
</dbReference>
<feature type="transmembrane region" description="Helical" evidence="5">
    <location>
        <begin position="21"/>
        <end position="37"/>
    </location>
</feature>
<dbReference type="PANTHER" id="PTHR42723:SF1">
    <property type="entry name" value="CHLOROPHYLL SYNTHASE, CHLOROPLASTIC"/>
    <property type="match status" value="1"/>
</dbReference>
<feature type="transmembrane region" description="Helical" evidence="5">
    <location>
        <begin position="161"/>
        <end position="181"/>
    </location>
</feature>
<keyword evidence="4 5" id="KW-0472">Membrane</keyword>
<reference evidence="6 7" key="1">
    <citation type="submission" date="2022-04" db="EMBL/GenBank/DDBJ databases">
        <title>Diverse halophilic archaea isolated from saline environments.</title>
        <authorList>
            <person name="Cui H.-L."/>
        </authorList>
    </citation>
    <scope>NUCLEOTIDE SEQUENCE [LARGE SCALE GENOMIC DNA]</scope>
    <source>
        <strain evidence="6 7">XZYJT49</strain>
    </source>
</reference>
<dbReference type="CDD" id="cd13966">
    <property type="entry name" value="PT_UbiA_4"/>
    <property type="match status" value="1"/>
</dbReference>